<dbReference type="InterPro" id="IPR009003">
    <property type="entry name" value="Peptidase_S1_PA"/>
</dbReference>
<dbReference type="InterPro" id="IPR018114">
    <property type="entry name" value="TRYPSIN_HIS"/>
</dbReference>
<dbReference type="PROSITE" id="PS00135">
    <property type="entry name" value="TRYPSIN_SER"/>
    <property type="match status" value="1"/>
</dbReference>
<dbReference type="CDD" id="cd21112">
    <property type="entry name" value="alphaLP-like"/>
    <property type="match status" value="1"/>
</dbReference>
<feature type="chain" id="PRO_5018101981" evidence="1">
    <location>
        <begin position="41"/>
        <end position="461"/>
    </location>
</feature>
<dbReference type="GO" id="GO:0004252">
    <property type="term" value="F:serine-type endopeptidase activity"/>
    <property type="evidence" value="ECO:0007669"/>
    <property type="project" value="InterPro"/>
</dbReference>
<dbReference type="InterPro" id="IPR035070">
    <property type="entry name" value="Streptogrisin_prodomain"/>
</dbReference>
<keyword evidence="1" id="KW-0732">Signal</keyword>
<dbReference type="Gene3D" id="3.30.300.50">
    <property type="match status" value="1"/>
</dbReference>
<dbReference type="SUPFAM" id="SSF50494">
    <property type="entry name" value="Trypsin-like serine proteases"/>
    <property type="match status" value="1"/>
</dbReference>
<evidence type="ECO:0000259" key="2">
    <source>
        <dbReference type="Pfam" id="PF00089"/>
    </source>
</evidence>
<dbReference type="Pfam" id="PF00089">
    <property type="entry name" value="Trypsin"/>
    <property type="match status" value="1"/>
</dbReference>
<reference evidence="3 4" key="1">
    <citation type="submission" date="2018-10" db="EMBL/GenBank/DDBJ databases">
        <title>Isolation from cow dung.</title>
        <authorList>
            <person name="Ling L."/>
        </authorList>
    </citation>
    <scope>NUCLEOTIDE SEQUENCE [LARGE SCALE GENOMIC DNA]</scope>
    <source>
        <strain evidence="3 4">NEAU-LL90</strain>
    </source>
</reference>
<accession>A0A3M2KYQ7</accession>
<protein>
    <submittedName>
        <fullName evidence="3">Protease</fullName>
    </submittedName>
</protein>
<name>A0A3M2KYQ7_9NOCA</name>
<keyword evidence="3" id="KW-0645">Protease</keyword>
<dbReference type="PROSITE" id="PS00134">
    <property type="entry name" value="TRYPSIN_HIS"/>
    <property type="match status" value="1"/>
</dbReference>
<dbReference type="Gene3D" id="2.40.10.10">
    <property type="entry name" value="Trypsin-like serine proteases"/>
    <property type="match status" value="2"/>
</dbReference>
<dbReference type="EMBL" id="RFFH01000019">
    <property type="protein sequence ID" value="RMI28695.1"/>
    <property type="molecule type" value="Genomic_DNA"/>
</dbReference>
<feature type="domain" description="Peptidase S1" evidence="2">
    <location>
        <begin position="259"/>
        <end position="407"/>
    </location>
</feature>
<dbReference type="InterPro" id="IPR033116">
    <property type="entry name" value="TRYPSIN_SER"/>
</dbReference>
<keyword evidence="3" id="KW-0378">Hydrolase</keyword>
<dbReference type="AlphaFoldDB" id="A0A3M2KYQ7"/>
<dbReference type="InterPro" id="IPR043504">
    <property type="entry name" value="Peptidase_S1_PA_chymotrypsin"/>
</dbReference>
<evidence type="ECO:0000313" key="3">
    <source>
        <dbReference type="EMBL" id="RMI28695.1"/>
    </source>
</evidence>
<dbReference type="InterPro" id="IPR001254">
    <property type="entry name" value="Trypsin_dom"/>
</dbReference>
<comment type="caution">
    <text evidence="3">The sequence shown here is derived from an EMBL/GenBank/DDBJ whole genome shotgun (WGS) entry which is preliminary data.</text>
</comment>
<sequence>MLLPRTHSSTAARTAQSTLRKATVVASAALLVAGPFVAQAAADPAPAPVPSVALPADLVDAVQRDLKLSPADYLHRADVAQQLGAFAATAQQQYPAVFGGAWLDQAGNPIVGLTHGAGAGAARQAAQNAGFQVRDVAKSADQLSEEKAAFQMWLTGQPHDTAEAVRGAVVDIANNTVAVRVDKAGLPMPSFIDPTRVLVTAPPVVAEPIDGSAVGVSAGGGPGGSEAAGDGYVARTPERSLRCSLGFNGTDANGNVVNITAGHCNPNVSTAGTDAAATVYDLVGDSTGVQVGTISQSSLANEDYSIVAINGDNAGRFSNSLVRVPGQAPVTLTGTALPVVGAPVCKSGSRSGFNCGTVNAVDQVVQVGSRQMTHSFSANICAVQGDSGGPIITGTSALGISSASSVPDNKIVGQPDIDQVLNQYCQVADINGMITGNTPQLYGQPIQAVLDENPGLSIRTN</sequence>
<gene>
    <name evidence="3" type="ORF">EBN03_29055</name>
</gene>
<feature type="signal peptide" evidence="1">
    <location>
        <begin position="1"/>
        <end position="40"/>
    </location>
</feature>
<evidence type="ECO:0000313" key="4">
    <source>
        <dbReference type="Proteomes" id="UP000279275"/>
    </source>
</evidence>
<dbReference type="GO" id="GO:0006508">
    <property type="term" value="P:proteolysis"/>
    <property type="evidence" value="ECO:0007669"/>
    <property type="project" value="UniProtKB-KW"/>
</dbReference>
<dbReference type="OrthoDB" id="4151186at2"/>
<keyword evidence="4" id="KW-1185">Reference proteome</keyword>
<proteinExistence type="predicted"/>
<evidence type="ECO:0000256" key="1">
    <source>
        <dbReference type="SAM" id="SignalP"/>
    </source>
</evidence>
<organism evidence="3 4">
    <name type="scientific">Nocardia stercoris</name>
    <dbReference type="NCBI Taxonomy" id="2483361"/>
    <lineage>
        <taxon>Bacteria</taxon>
        <taxon>Bacillati</taxon>
        <taxon>Actinomycetota</taxon>
        <taxon>Actinomycetes</taxon>
        <taxon>Mycobacteriales</taxon>
        <taxon>Nocardiaceae</taxon>
        <taxon>Nocardia</taxon>
    </lineage>
</organism>
<dbReference type="Proteomes" id="UP000279275">
    <property type="component" value="Unassembled WGS sequence"/>
</dbReference>
<dbReference type="RefSeq" id="WP_122191346.1">
    <property type="nucleotide sequence ID" value="NZ_RFFH01000019.1"/>
</dbReference>